<dbReference type="GO" id="GO:0016628">
    <property type="term" value="F:oxidoreductase activity, acting on the CH-CH group of donors, NAD or NADP as acceptor"/>
    <property type="evidence" value="ECO:0007669"/>
    <property type="project" value="InterPro"/>
</dbReference>
<dbReference type="InterPro" id="IPR013149">
    <property type="entry name" value="ADH-like_C"/>
</dbReference>
<name>A0A316Z693_9BASI</name>
<dbReference type="InterPro" id="IPR041694">
    <property type="entry name" value="ADH_N_2"/>
</dbReference>
<dbReference type="EMBL" id="KZ819298">
    <property type="protein sequence ID" value="PWN96574.1"/>
    <property type="molecule type" value="Genomic_DNA"/>
</dbReference>
<organism evidence="3 4">
    <name type="scientific">Tilletiopsis washingtonensis</name>
    <dbReference type="NCBI Taxonomy" id="58919"/>
    <lineage>
        <taxon>Eukaryota</taxon>
        <taxon>Fungi</taxon>
        <taxon>Dikarya</taxon>
        <taxon>Basidiomycota</taxon>
        <taxon>Ustilaginomycotina</taxon>
        <taxon>Exobasidiomycetes</taxon>
        <taxon>Entylomatales</taxon>
        <taxon>Entylomatales incertae sedis</taxon>
        <taxon>Tilletiopsis</taxon>
    </lineage>
</organism>
<dbReference type="InterPro" id="IPR045010">
    <property type="entry name" value="MDR_fam"/>
</dbReference>
<feature type="domain" description="Enoyl reductase (ER)" evidence="2">
    <location>
        <begin position="25"/>
        <end position="340"/>
    </location>
</feature>
<dbReference type="RefSeq" id="XP_025596853.1">
    <property type="nucleotide sequence ID" value="XM_025743746.1"/>
</dbReference>
<evidence type="ECO:0000313" key="4">
    <source>
        <dbReference type="Proteomes" id="UP000245946"/>
    </source>
</evidence>
<keyword evidence="4" id="KW-1185">Reference proteome</keyword>
<dbReference type="InterPro" id="IPR036291">
    <property type="entry name" value="NAD(P)-bd_dom_sf"/>
</dbReference>
<dbReference type="FunFam" id="3.40.50.720:FF:000121">
    <property type="entry name" value="Prostaglandin reductase 2"/>
    <property type="match status" value="1"/>
</dbReference>
<dbReference type="Proteomes" id="UP000245946">
    <property type="component" value="Unassembled WGS sequence"/>
</dbReference>
<dbReference type="InterPro" id="IPR020843">
    <property type="entry name" value="ER"/>
</dbReference>
<dbReference type="SUPFAM" id="SSF50129">
    <property type="entry name" value="GroES-like"/>
    <property type="match status" value="1"/>
</dbReference>
<dbReference type="CDD" id="cd05288">
    <property type="entry name" value="PGDH"/>
    <property type="match status" value="1"/>
</dbReference>
<proteinExistence type="predicted"/>
<dbReference type="PANTHER" id="PTHR43205:SF42">
    <property type="entry name" value="ALCOHOL DEHYDROGENASE, ZINC-CONTAINING (AFU_ORTHOLOGUE AFUA_7G04530)"/>
    <property type="match status" value="1"/>
</dbReference>
<protein>
    <submittedName>
        <fullName evidence="3">NAD(P)-binding protein</fullName>
    </submittedName>
</protein>
<gene>
    <name evidence="3" type="ORF">FA09DRAFT_334811</name>
</gene>
<dbReference type="Pfam" id="PF16884">
    <property type="entry name" value="ADH_N_2"/>
    <property type="match status" value="1"/>
</dbReference>
<dbReference type="Gene3D" id="3.40.50.720">
    <property type="entry name" value="NAD(P)-binding Rossmann-like Domain"/>
    <property type="match status" value="1"/>
</dbReference>
<sequence>MARTNTQIFLANRPPNDGAIDPKLGATFDQRRVPVPEQLPADSVLIEVKYLSCDPAMRGWLRDARSYLPPVQIGETMRAAGLGVVVASTSSAFQVGDEVSATTGWQTHAVMPAKQVEKLPKREGAELIDALGVLGSSGMTGYWGLFDVAGLKGGEVVVVTGAAGSVGSVVVQLAKLKGCTVIATAGSDDKVRWLKEELGADAAFNYKSPTFSADLKKCCQKEYKFVDVVFDNVGGEQLDALLLCLRRYARIALCGAISDYNRAPAGLRNYQTLIAMEAKIQGFIVFTYASRYEEARQQLAKWIGEGKLKRNFCYAEGGILGTPQALVDLFSGVNKGKMVVPL</sequence>
<evidence type="ECO:0000259" key="2">
    <source>
        <dbReference type="SMART" id="SM00829"/>
    </source>
</evidence>
<dbReference type="OrthoDB" id="809632at2759"/>
<dbReference type="GeneID" id="37271290"/>
<evidence type="ECO:0000256" key="1">
    <source>
        <dbReference type="ARBA" id="ARBA00023002"/>
    </source>
</evidence>
<dbReference type="InterPro" id="IPR011032">
    <property type="entry name" value="GroES-like_sf"/>
</dbReference>
<keyword evidence="1" id="KW-0560">Oxidoreductase</keyword>
<reference evidence="3 4" key="1">
    <citation type="journal article" date="2018" name="Mol. Biol. Evol.">
        <title>Broad Genomic Sampling Reveals a Smut Pathogenic Ancestry of the Fungal Clade Ustilaginomycotina.</title>
        <authorList>
            <person name="Kijpornyongpan T."/>
            <person name="Mondo S.J."/>
            <person name="Barry K."/>
            <person name="Sandor L."/>
            <person name="Lee J."/>
            <person name="Lipzen A."/>
            <person name="Pangilinan J."/>
            <person name="LaButti K."/>
            <person name="Hainaut M."/>
            <person name="Henrissat B."/>
            <person name="Grigoriev I.V."/>
            <person name="Spatafora J.W."/>
            <person name="Aime M.C."/>
        </authorList>
    </citation>
    <scope>NUCLEOTIDE SEQUENCE [LARGE SCALE GENOMIC DNA]</scope>
    <source>
        <strain evidence="3 4">MCA 4186</strain>
    </source>
</reference>
<dbReference type="Gene3D" id="3.90.180.10">
    <property type="entry name" value="Medium-chain alcohol dehydrogenases, catalytic domain"/>
    <property type="match status" value="1"/>
</dbReference>
<evidence type="ECO:0000313" key="3">
    <source>
        <dbReference type="EMBL" id="PWN96574.1"/>
    </source>
</evidence>
<dbReference type="SUPFAM" id="SSF51735">
    <property type="entry name" value="NAD(P)-binding Rossmann-fold domains"/>
    <property type="match status" value="1"/>
</dbReference>
<dbReference type="Pfam" id="PF00107">
    <property type="entry name" value="ADH_zinc_N"/>
    <property type="match status" value="1"/>
</dbReference>
<accession>A0A316Z693</accession>
<dbReference type="STRING" id="58919.A0A316Z693"/>
<dbReference type="SMART" id="SM00829">
    <property type="entry name" value="PKS_ER"/>
    <property type="match status" value="1"/>
</dbReference>
<dbReference type="AlphaFoldDB" id="A0A316Z693"/>
<dbReference type="PANTHER" id="PTHR43205">
    <property type="entry name" value="PROSTAGLANDIN REDUCTASE"/>
    <property type="match status" value="1"/>
</dbReference>